<dbReference type="EMBL" id="JBEPLS010000006">
    <property type="protein sequence ID" value="MET3604237.1"/>
    <property type="molecule type" value="Genomic_DNA"/>
</dbReference>
<proteinExistence type="predicted"/>
<gene>
    <name evidence="2" type="ORF">ABIC99_002051</name>
</gene>
<dbReference type="Proteomes" id="UP001549111">
    <property type="component" value="Unassembled WGS sequence"/>
</dbReference>
<feature type="region of interest" description="Disordered" evidence="1">
    <location>
        <begin position="1"/>
        <end position="24"/>
    </location>
</feature>
<protein>
    <submittedName>
        <fullName evidence="2">Uncharacterized protein</fullName>
    </submittedName>
</protein>
<sequence length="39" mass="4340">MTVSVMSGSERWNSESQDVEAVANPHHAKAALELQELMR</sequence>
<evidence type="ECO:0000313" key="3">
    <source>
        <dbReference type="Proteomes" id="UP001549111"/>
    </source>
</evidence>
<keyword evidence="3" id="KW-1185">Reference proteome</keyword>
<reference evidence="2 3" key="1">
    <citation type="submission" date="2024-06" db="EMBL/GenBank/DDBJ databases">
        <title>Genomic Encyclopedia of Type Strains, Phase IV (KMG-IV): sequencing the most valuable type-strain genomes for metagenomic binning, comparative biology and taxonomic classification.</title>
        <authorList>
            <person name="Goeker M."/>
        </authorList>
    </citation>
    <scope>NUCLEOTIDE SEQUENCE [LARGE SCALE GENOMIC DNA]</scope>
    <source>
        <strain evidence="2 3">D-501</strain>
    </source>
</reference>
<evidence type="ECO:0000313" key="2">
    <source>
        <dbReference type="EMBL" id="MET3604237.1"/>
    </source>
</evidence>
<name>A0ABV2IPX2_9BURK</name>
<feature type="compositionally biased region" description="Polar residues" evidence="1">
    <location>
        <begin position="1"/>
        <end position="16"/>
    </location>
</feature>
<accession>A0ABV2IPX2</accession>
<comment type="caution">
    <text evidence="2">The sequence shown here is derived from an EMBL/GenBank/DDBJ whole genome shotgun (WGS) entry which is preliminary data.</text>
</comment>
<organism evidence="2 3">
    <name type="scientific">Sphaerotilus sulfidivorans</name>
    <dbReference type="NCBI Taxonomy" id="639200"/>
    <lineage>
        <taxon>Bacteria</taxon>
        <taxon>Pseudomonadati</taxon>
        <taxon>Pseudomonadota</taxon>
        <taxon>Betaproteobacteria</taxon>
        <taxon>Burkholderiales</taxon>
        <taxon>Sphaerotilaceae</taxon>
        <taxon>Sphaerotilus</taxon>
    </lineage>
</organism>
<evidence type="ECO:0000256" key="1">
    <source>
        <dbReference type="SAM" id="MobiDB-lite"/>
    </source>
</evidence>